<reference evidence="1" key="2">
    <citation type="journal article" date="2020" name="Nat. Commun.">
        <title>Large-scale genome sequencing of mycorrhizal fungi provides insights into the early evolution of symbiotic traits.</title>
        <authorList>
            <person name="Miyauchi S."/>
            <person name="Kiss E."/>
            <person name="Kuo A."/>
            <person name="Drula E."/>
            <person name="Kohler A."/>
            <person name="Sanchez-Garcia M."/>
            <person name="Morin E."/>
            <person name="Andreopoulos B."/>
            <person name="Barry K.W."/>
            <person name="Bonito G."/>
            <person name="Buee M."/>
            <person name="Carver A."/>
            <person name="Chen C."/>
            <person name="Cichocki N."/>
            <person name="Clum A."/>
            <person name="Culley D."/>
            <person name="Crous P.W."/>
            <person name="Fauchery L."/>
            <person name="Girlanda M."/>
            <person name="Hayes R.D."/>
            <person name="Keri Z."/>
            <person name="LaButti K."/>
            <person name="Lipzen A."/>
            <person name="Lombard V."/>
            <person name="Magnuson J."/>
            <person name="Maillard F."/>
            <person name="Murat C."/>
            <person name="Nolan M."/>
            <person name="Ohm R.A."/>
            <person name="Pangilinan J."/>
            <person name="Pereira M.F."/>
            <person name="Perotto S."/>
            <person name="Peter M."/>
            <person name="Pfister S."/>
            <person name="Riley R."/>
            <person name="Sitrit Y."/>
            <person name="Stielow J.B."/>
            <person name="Szollosi G."/>
            <person name="Zifcakova L."/>
            <person name="Stursova M."/>
            <person name="Spatafora J.W."/>
            <person name="Tedersoo L."/>
            <person name="Vaario L.M."/>
            <person name="Yamada A."/>
            <person name="Yan M."/>
            <person name="Wang P."/>
            <person name="Xu J."/>
            <person name="Bruns T."/>
            <person name="Baldrian P."/>
            <person name="Vilgalys R."/>
            <person name="Dunand C."/>
            <person name="Henrissat B."/>
            <person name="Grigoriev I.V."/>
            <person name="Hibbett D."/>
            <person name="Nagy L.G."/>
            <person name="Martin F.M."/>
        </authorList>
    </citation>
    <scope>NUCLEOTIDE SEQUENCE</scope>
    <source>
        <strain evidence="1">Prilba</strain>
    </source>
</reference>
<name>A0A9P5N0G8_9AGAM</name>
<proteinExistence type="predicted"/>
<sequence length="239" mass="26530">MSQPYHSILVDGYISVCFSSQGAERYFSCLLKSNIMPASRHAGREGDPFIIASVPPHIRDQFPNQNGWVLDRMVVRAGTVVPQTLWAPPTDIDRRQHIEKAPLQMPIFLQHTDGRLGVPLDAAVAGRCHSLINAQSSAPLGPLATTYIRILWPGYVGVKRQVQIKDETPDRNTVTLSRFAQHLGRSVDAFLRNPQPDTENPVPKWGIGGIQPNEIIIIGAIQVSSGSWMPILQLNRYIL</sequence>
<gene>
    <name evidence="1" type="ORF">DFH94DRAFT_730987</name>
</gene>
<dbReference type="AlphaFoldDB" id="A0A9P5N0G8"/>
<dbReference type="EMBL" id="WHVB01000005">
    <property type="protein sequence ID" value="KAF8482973.1"/>
    <property type="molecule type" value="Genomic_DNA"/>
</dbReference>
<evidence type="ECO:0000313" key="1">
    <source>
        <dbReference type="EMBL" id="KAF8482973.1"/>
    </source>
</evidence>
<keyword evidence="2" id="KW-1185">Reference proteome</keyword>
<comment type="caution">
    <text evidence="1">The sequence shown here is derived from an EMBL/GenBank/DDBJ whole genome shotgun (WGS) entry which is preliminary data.</text>
</comment>
<accession>A0A9P5N0G8</accession>
<dbReference type="OrthoDB" id="3269405at2759"/>
<protein>
    <submittedName>
        <fullName evidence="1">Uncharacterized protein</fullName>
    </submittedName>
</protein>
<reference evidence="1" key="1">
    <citation type="submission" date="2019-10" db="EMBL/GenBank/DDBJ databases">
        <authorList>
            <consortium name="DOE Joint Genome Institute"/>
            <person name="Kuo A."/>
            <person name="Miyauchi S."/>
            <person name="Kiss E."/>
            <person name="Drula E."/>
            <person name="Kohler A."/>
            <person name="Sanchez-Garcia M."/>
            <person name="Andreopoulos B."/>
            <person name="Barry K.W."/>
            <person name="Bonito G."/>
            <person name="Buee M."/>
            <person name="Carver A."/>
            <person name="Chen C."/>
            <person name="Cichocki N."/>
            <person name="Clum A."/>
            <person name="Culley D."/>
            <person name="Crous P.W."/>
            <person name="Fauchery L."/>
            <person name="Girlanda M."/>
            <person name="Hayes R."/>
            <person name="Keri Z."/>
            <person name="LaButti K."/>
            <person name="Lipzen A."/>
            <person name="Lombard V."/>
            <person name="Magnuson J."/>
            <person name="Maillard F."/>
            <person name="Morin E."/>
            <person name="Murat C."/>
            <person name="Nolan M."/>
            <person name="Ohm R."/>
            <person name="Pangilinan J."/>
            <person name="Pereira M."/>
            <person name="Perotto S."/>
            <person name="Peter M."/>
            <person name="Riley R."/>
            <person name="Sitrit Y."/>
            <person name="Stielow B."/>
            <person name="Szollosi G."/>
            <person name="Zifcakova L."/>
            <person name="Stursova M."/>
            <person name="Spatafora J.W."/>
            <person name="Tedersoo L."/>
            <person name="Vaario L.-M."/>
            <person name="Yamada A."/>
            <person name="Yan M."/>
            <person name="Wang P."/>
            <person name="Xu J."/>
            <person name="Bruns T."/>
            <person name="Baldrian P."/>
            <person name="Vilgalys R."/>
            <person name="Henrissat B."/>
            <person name="Grigoriev I.V."/>
            <person name="Hibbett D."/>
            <person name="Nagy L.G."/>
            <person name="Martin F.M."/>
        </authorList>
    </citation>
    <scope>NUCLEOTIDE SEQUENCE</scope>
    <source>
        <strain evidence="1">Prilba</strain>
    </source>
</reference>
<organism evidence="1 2">
    <name type="scientific">Russula ochroleuca</name>
    <dbReference type="NCBI Taxonomy" id="152965"/>
    <lineage>
        <taxon>Eukaryota</taxon>
        <taxon>Fungi</taxon>
        <taxon>Dikarya</taxon>
        <taxon>Basidiomycota</taxon>
        <taxon>Agaricomycotina</taxon>
        <taxon>Agaricomycetes</taxon>
        <taxon>Russulales</taxon>
        <taxon>Russulaceae</taxon>
        <taxon>Russula</taxon>
    </lineage>
</organism>
<evidence type="ECO:0000313" key="2">
    <source>
        <dbReference type="Proteomes" id="UP000759537"/>
    </source>
</evidence>
<dbReference type="Proteomes" id="UP000759537">
    <property type="component" value="Unassembled WGS sequence"/>
</dbReference>